<evidence type="ECO:0000256" key="4">
    <source>
        <dbReference type="ARBA" id="ARBA00022692"/>
    </source>
</evidence>
<comment type="caution">
    <text evidence="10">The sequence shown here is derived from an EMBL/GenBank/DDBJ whole genome shotgun (WGS) entry which is preliminary data.</text>
</comment>
<name>A0A1V4I6U7_9FIRM</name>
<keyword evidence="11" id="KW-1185">Reference proteome</keyword>
<evidence type="ECO:0000313" key="11">
    <source>
        <dbReference type="Proteomes" id="UP000190140"/>
    </source>
</evidence>
<dbReference type="Pfam" id="PF13807">
    <property type="entry name" value="GNVR"/>
    <property type="match status" value="1"/>
</dbReference>
<keyword evidence="3" id="KW-1003">Cell membrane</keyword>
<keyword evidence="6 7" id="KW-0472">Membrane</keyword>
<evidence type="ECO:0000256" key="3">
    <source>
        <dbReference type="ARBA" id="ARBA00022475"/>
    </source>
</evidence>
<organism evidence="10 11">
    <name type="scientific">Alkalithermobacter paradoxus</name>
    <dbReference type="NCBI Taxonomy" id="29349"/>
    <lineage>
        <taxon>Bacteria</taxon>
        <taxon>Bacillati</taxon>
        <taxon>Bacillota</taxon>
        <taxon>Clostridia</taxon>
        <taxon>Peptostreptococcales</taxon>
        <taxon>Tepidibacteraceae</taxon>
        <taxon>Alkalithermobacter</taxon>
    </lineage>
</organism>
<feature type="domain" description="Tyrosine-protein kinase G-rich" evidence="9">
    <location>
        <begin position="144"/>
        <end position="191"/>
    </location>
</feature>
<comment type="similarity">
    <text evidence="2">Belongs to the CpsC/CapA family.</text>
</comment>
<dbReference type="GO" id="GO:0004713">
    <property type="term" value="F:protein tyrosine kinase activity"/>
    <property type="evidence" value="ECO:0007669"/>
    <property type="project" value="TreeGrafter"/>
</dbReference>
<evidence type="ECO:0000259" key="9">
    <source>
        <dbReference type="Pfam" id="PF13807"/>
    </source>
</evidence>
<comment type="subcellular location">
    <subcellularLocation>
        <location evidence="1">Cell membrane</location>
        <topology evidence="1">Multi-pass membrane protein</topology>
    </subcellularLocation>
</comment>
<protein>
    <submittedName>
        <fullName evidence="10">Capsular polysaccharide type 8 biosynthesis protein cap8A</fullName>
    </submittedName>
</protein>
<reference evidence="10 11" key="1">
    <citation type="submission" date="2017-03" db="EMBL/GenBank/DDBJ databases">
        <title>Genome sequence of Clostridium thermoalcaliphilum DSM 7309.</title>
        <authorList>
            <person name="Poehlein A."/>
            <person name="Daniel R."/>
        </authorList>
    </citation>
    <scope>NUCLEOTIDE SEQUENCE [LARGE SCALE GENOMIC DNA]</scope>
    <source>
        <strain evidence="10 11">DSM 7309</strain>
    </source>
</reference>
<dbReference type="RefSeq" id="WP_158080492.1">
    <property type="nucleotide sequence ID" value="NZ_MZGW01000006.1"/>
</dbReference>
<dbReference type="AlphaFoldDB" id="A0A1V4I6U7"/>
<evidence type="ECO:0000256" key="7">
    <source>
        <dbReference type="SAM" id="Phobius"/>
    </source>
</evidence>
<evidence type="ECO:0000256" key="2">
    <source>
        <dbReference type="ARBA" id="ARBA00006683"/>
    </source>
</evidence>
<evidence type="ECO:0000259" key="8">
    <source>
        <dbReference type="Pfam" id="PF02706"/>
    </source>
</evidence>
<dbReference type="Pfam" id="PF02706">
    <property type="entry name" value="Wzz"/>
    <property type="match status" value="1"/>
</dbReference>
<dbReference type="STRING" id="29349.CLOTH_16280"/>
<proteinExistence type="inferred from homology"/>
<dbReference type="PANTHER" id="PTHR32309">
    <property type="entry name" value="TYROSINE-PROTEIN KINASE"/>
    <property type="match status" value="1"/>
</dbReference>
<feature type="transmembrane region" description="Helical" evidence="7">
    <location>
        <begin position="21"/>
        <end position="40"/>
    </location>
</feature>
<dbReference type="InterPro" id="IPR050445">
    <property type="entry name" value="Bact_polysacc_biosynth/exp"/>
</dbReference>
<dbReference type="PANTHER" id="PTHR32309:SF13">
    <property type="entry name" value="FERRIC ENTEROBACTIN TRANSPORT PROTEIN FEPE"/>
    <property type="match status" value="1"/>
</dbReference>
<evidence type="ECO:0000256" key="1">
    <source>
        <dbReference type="ARBA" id="ARBA00004651"/>
    </source>
</evidence>
<dbReference type="Proteomes" id="UP000190140">
    <property type="component" value="Unassembled WGS sequence"/>
</dbReference>
<dbReference type="EMBL" id="MZGW01000006">
    <property type="protein sequence ID" value="OPJ55325.1"/>
    <property type="molecule type" value="Genomic_DNA"/>
</dbReference>
<dbReference type="InterPro" id="IPR003856">
    <property type="entry name" value="LPS_length_determ_N"/>
</dbReference>
<dbReference type="GO" id="GO:0005886">
    <property type="term" value="C:plasma membrane"/>
    <property type="evidence" value="ECO:0007669"/>
    <property type="project" value="UniProtKB-SubCell"/>
</dbReference>
<accession>A0A1V4I6U7</accession>
<evidence type="ECO:0000313" key="10">
    <source>
        <dbReference type="EMBL" id="OPJ55325.1"/>
    </source>
</evidence>
<feature type="domain" description="Polysaccharide chain length determinant N-terminal" evidence="8">
    <location>
        <begin position="3"/>
        <end position="93"/>
    </location>
</feature>
<keyword evidence="4 7" id="KW-0812">Transmembrane</keyword>
<keyword evidence="5 7" id="KW-1133">Transmembrane helix</keyword>
<evidence type="ECO:0000256" key="6">
    <source>
        <dbReference type="ARBA" id="ARBA00023136"/>
    </source>
</evidence>
<evidence type="ECO:0000256" key="5">
    <source>
        <dbReference type="ARBA" id="ARBA00022989"/>
    </source>
</evidence>
<dbReference type="OrthoDB" id="2360475at2"/>
<dbReference type="InterPro" id="IPR032807">
    <property type="entry name" value="GNVR"/>
</dbReference>
<gene>
    <name evidence="10" type="primary">cap8A</name>
    <name evidence="10" type="ORF">CLOTH_16280</name>
</gene>
<feature type="transmembrane region" description="Helical" evidence="7">
    <location>
        <begin position="172"/>
        <end position="192"/>
    </location>
</feature>
<sequence length="225" mass="25275">MEETIELREYIDIIRKRIGMIAAITIVAIILSAVVSYFILDPQYETSTTLIVNKAYEEDRINHNDIILNQRLVSTYGEIVKSRAVLEKTIKDLKLENAYEQLEGSIKVTPVKDTQIMRITVSGKDPALIARIANTTAKNFINEVTRIMNIENVQVIDVAKIPKSPVKPRPSLNMAIAAVLGIMVGLFITFVLEYMDSTIKTPKDIERHLDIPVIGVIPSSKELKI</sequence>